<dbReference type="Gene3D" id="3.10.320.10">
    <property type="entry name" value="Class II Histocompatibility Antigen, M Beta Chain, Chain B, domain 1"/>
    <property type="match status" value="1"/>
</dbReference>
<keyword evidence="7" id="KW-1015">Disulfide bond</keyword>
<keyword evidence="6" id="KW-0472">Membrane</keyword>
<dbReference type="InterPro" id="IPR050160">
    <property type="entry name" value="MHC/Immunoglobulin"/>
</dbReference>
<keyword evidence="8" id="KW-0325">Glycoprotein</keyword>
<dbReference type="FunFam" id="3.10.320.10:FF:000001">
    <property type="entry name" value="HLA class II histocompatibility antigen, DRB1-1 beta chain"/>
    <property type="match status" value="1"/>
</dbReference>
<evidence type="ECO:0000256" key="1">
    <source>
        <dbReference type="ARBA" id="ARBA00004479"/>
    </source>
</evidence>
<sequence length="248" mass="28034">SLCLKPPGEGNPILALLGGGTECRFQNGTQRVHYLDRYFWGRQEYVRFDSQVGKFVALTELGRQTAEKWNRDRDILQRKKAEADVGCRHNYGIEEPFVRDRRGEPIVTITPMDHPATSHNTLLICNVGGFFPSKIVIKWFKNGEEEEGSHVMSTDLVRNGDWTFQTEVMLETQPERGDVYTCQVDHVSVKESITVQWEPQSDAARSKLWTGIVGFVLGLVFVAPGNAYLKEGKELPSPRGHQCGLQIQ</sequence>
<evidence type="ECO:0000256" key="9">
    <source>
        <dbReference type="ARBA" id="ARBA00023182"/>
    </source>
</evidence>
<dbReference type="InterPro" id="IPR003597">
    <property type="entry name" value="Ig_C1-set"/>
</dbReference>
<keyword evidence="3" id="KW-0391">Immunity</keyword>
<dbReference type="AlphaFoldDB" id="A0A8D0BY35"/>
<dbReference type="Proteomes" id="UP000694421">
    <property type="component" value="Unplaced"/>
</dbReference>
<evidence type="ECO:0000256" key="8">
    <source>
        <dbReference type="ARBA" id="ARBA00023180"/>
    </source>
</evidence>
<proteinExistence type="predicted"/>
<dbReference type="InterPro" id="IPR011162">
    <property type="entry name" value="MHC_I/II-like_Ag-recog"/>
</dbReference>
<protein>
    <recommendedName>
        <fullName evidence="10">Ig-like domain-containing protein</fullName>
    </recommendedName>
</protein>
<evidence type="ECO:0000256" key="5">
    <source>
        <dbReference type="ARBA" id="ARBA00023130"/>
    </source>
</evidence>
<accession>A0A8D0BY35</accession>
<dbReference type="InterPro" id="IPR036179">
    <property type="entry name" value="Ig-like_dom_sf"/>
</dbReference>
<evidence type="ECO:0000256" key="7">
    <source>
        <dbReference type="ARBA" id="ARBA00023157"/>
    </source>
</evidence>
<feature type="domain" description="Ig-like" evidence="10">
    <location>
        <begin position="105"/>
        <end position="194"/>
    </location>
</feature>
<dbReference type="Pfam" id="PF00969">
    <property type="entry name" value="MHC_II_beta"/>
    <property type="match status" value="1"/>
</dbReference>
<evidence type="ECO:0000256" key="3">
    <source>
        <dbReference type="ARBA" id="ARBA00022859"/>
    </source>
</evidence>
<dbReference type="GO" id="GO:0002504">
    <property type="term" value="P:antigen processing and presentation of peptide or polysaccharide antigen via MHC class II"/>
    <property type="evidence" value="ECO:0007669"/>
    <property type="project" value="UniProtKB-KW"/>
</dbReference>
<dbReference type="Ensembl" id="ENSSMRT00000020806.1">
    <property type="protein sequence ID" value="ENSSMRP00000017766.1"/>
    <property type="gene ID" value="ENSSMRG00000013862.1"/>
</dbReference>
<keyword evidence="2" id="KW-0812">Transmembrane</keyword>
<evidence type="ECO:0000256" key="4">
    <source>
        <dbReference type="ARBA" id="ARBA00022989"/>
    </source>
</evidence>
<evidence type="ECO:0000256" key="2">
    <source>
        <dbReference type="ARBA" id="ARBA00022692"/>
    </source>
</evidence>
<dbReference type="PROSITE" id="PS50835">
    <property type="entry name" value="IG_LIKE"/>
    <property type="match status" value="1"/>
</dbReference>
<dbReference type="Gene3D" id="2.60.40.10">
    <property type="entry name" value="Immunoglobulins"/>
    <property type="match status" value="1"/>
</dbReference>
<keyword evidence="4" id="KW-1133">Transmembrane helix</keyword>
<evidence type="ECO:0000313" key="12">
    <source>
        <dbReference type="Proteomes" id="UP000694421"/>
    </source>
</evidence>
<dbReference type="GO" id="GO:0002250">
    <property type="term" value="P:adaptive immune response"/>
    <property type="evidence" value="ECO:0007669"/>
    <property type="project" value="UniProtKB-KW"/>
</dbReference>
<dbReference type="InterPro" id="IPR013783">
    <property type="entry name" value="Ig-like_fold"/>
</dbReference>
<evidence type="ECO:0000256" key="6">
    <source>
        <dbReference type="ARBA" id="ARBA00023136"/>
    </source>
</evidence>
<dbReference type="GO" id="GO:0042613">
    <property type="term" value="C:MHC class II protein complex"/>
    <property type="evidence" value="ECO:0007669"/>
    <property type="project" value="UniProtKB-KW"/>
</dbReference>
<dbReference type="Pfam" id="PF07654">
    <property type="entry name" value="C1-set"/>
    <property type="match status" value="1"/>
</dbReference>
<dbReference type="GeneTree" id="ENSGT00950000183127"/>
<reference evidence="11" key="2">
    <citation type="submission" date="2025-09" db="UniProtKB">
        <authorList>
            <consortium name="Ensembl"/>
        </authorList>
    </citation>
    <scope>IDENTIFICATION</scope>
</reference>
<keyword evidence="12" id="KW-1185">Reference proteome</keyword>
<dbReference type="SMART" id="SM00407">
    <property type="entry name" value="IGc1"/>
    <property type="match status" value="1"/>
</dbReference>
<dbReference type="PROSITE" id="PS00290">
    <property type="entry name" value="IG_MHC"/>
    <property type="match status" value="1"/>
</dbReference>
<dbReference type="InterPro" id="IPR014745">
    <property type="entry name" value="MHC_II_a/b_N"/>
</dbReference>
<keyword evidence="5" id="KW-1064">Adaptive immunity</keyword>
<dbReference type="InterPro" id="IPR003006">
    <property type="entry name" value="Ig/MHC_CS"/>
</dbReference>
<dbReference type="SMART" id="SM00921">
    <property type="entry name" value="MHC_II_beta"/>
    <property type="match status" value="1"/>
</dbReference>
<keyword evidence="9" id="KW-0491">MHC II</keyword>
<organism evidence="11 12">
    <name type="scientific">Salvator merianae</name>
    <name type="common">Argentine black and white tegu</name>
    <name type="synonym">Tupinambis merianae</name>
    <dbReference type="NCBI Taxonomy" id="96440"/>
    <lineage>
        <taxon>Eukaryota</taxon>
        <taxon>Metazoa</taxon>
        <taxon>Chordata</taxon>
        <taxon>Craniata</taxon>
        <taxon>Vertebrata</taxon>
        <taxon>Euteleostomi</taxon>
        <taxon>Lepidosauria</taxon>
        <taxon>Squamata</taxon>
        <taxon>Bifurcata</taxon>
        <taxon>Unidentata</taxon>
        <taxon>Episquamata</taxon>
        <taxon>Laterata</taxon>
        <taxon>Teiioidea</taxon>
        <taxon>Teiidae</taxon>
        <taxon>Salvator</taxon>
    </lineage>
</organism>
<name>A0A8D0BY35_SALMN</name>
<dbReference type="FunFam" id="2.60.40.10:FF:000116">
    <property type="entry name" value="HLA class II histocompatibility antigen, DRB1-1 beta chain"/>
    <property type="match status" value="1"/>
</dbReference>
<evidence type="ECO:0000313" key="11">
    <source>
        <dbReference type="Ensembl" id="ENSSMRP00000017766.1"/>
    </source>
</evidence>
<evidence type="ECO:0000259" key="10">
    <source>
        <dbReference type="PROSITE" id="PS50835"/>
    </source>
</evidence>
<dbReference type="InterPro" id="IPR000353">
    <property type="entry name" value="MHC_II_b_N"/>
</dbReference>
<dbReference type="SUPFAM" id="SSF54452">
    <property type="entry name" value="MHC antigen-recognition domain"/>
    <property type="match status" value="1"/>
</dbReference>
<comment type="subcellular location">
    <subcellularLocation>
        <location evidence="1">Membrane</location>
        <topology evidence="1">Single-pass type I membrane protein</topology>
    </subcellularLocation>
</comment>
<dbReference type="PANTHER" id="PTHR19944:SF99">
    <property type="entry name" value="HLA CLASS II HISTOCOMPATIBILITY ANTIGEN, DRB1 BETA CHAIN"/>
    <property type="match status" value="1"/>
</dbReference>
<reference evidence="11" key="1">
    <citation type="submission" date="2025-08" db="UniProtKB">
        <authorList>
            <consortium name="Ensembl"/>
        </authorList>
    </citation>
    <scope>IDENTIFICATION</scope>
</reference>
<dbReference type="SUPFAM" id="SSF48726">
    <property type="entry name" value="Immunoglobulin"/>
    <property type="match status" value="1"/>
</dbReference>
<dbReference type="PANTHER" id="PTHR19944">
    <property type="entry name" value="MHC CLASS II-RELATED"/>
    <property type="match status" value="1"/>
</dbReference>
<dbReference type="InterPro" id="IPR007110">
    <property type="entry name" value="Ig-like_dom"/>
</dbReference>